<dbReference type="PANTHER" id="PTHR31639:SF100">
    <property type="entry name" value="OS07G0160500 PROTEIN"/>
    <property type="match status" value="1"/>
</dbReference>
<dbReference type="Gene3D" id="3.80.10.10">
    <property type="entry name" value="Ribonuclease Inhibitor"/>
    <property type="match status" value="2"/>
</dbReference>
<dbReference type="SUPFAM" id="SSF81383">
    <property type="entry name" value="F-box domain"/>
    <property type="match status" value="1"/>
</dbReference>
<dbReference type="AlphaFoldDB" id="A0A162U638"/>
<dbReference type="InterPro" id="IPR032675">
    <property type="entry name" value="LRR_dom_sf"/>
</dbReference>
<dbReference type="GeneID" id="29003744"/>
<organism evidence="2 3">
    <name type="scientific">Phycomyces blakesleeanus (strain ATCC 8743b / DSM 1359 / FGSC 10004 / NBRC 33097 / NRRL 1555)</name>
    <dbReference type="NCBI Taxonomy" id="763407"/>
    <lineage>
        <taxon>Eukaryota</taxon>
        <taxon>Fungi</taxon>
        <taxon>Fungi incertae sedis</taxon>
        <taxon>Mucoromycota</taxon>
        <taxon>Mucoromycotina</taxon>
        <taxon>Mucoromycetes</taxon>
        <taxon>Mucorales</taxon>
        <taxon>Phycomycetaceae</taxon>
        <taxon>Phycomyces</taxon>
    </lineage>
</organism>
<dbReference type="InParanoid" id="A0A162U638"/>
<evidence type="ECO:0000313" key="3">
    <source>
        <dbReference type="Proteomes" id="UP000077315"/>
    </source>
</evidence>
<dbReference type="Pfam" id="PF12937">
    <property type="entry name" value="F-box-like"/>
    <property type="match status" value="1"/>
</dbReference>
<dbReference type="CDD" id="cd09917">
    <property type="entry name" value="F-box_SF"/>
    <property type="match status" value="1"/>
</dbReference>
<proteinExistence type="predicted"/>
<sequence>MSASELPYEILSKIADLLLTGDRFSCVLTCRRWRYPFQEALWRNMHVNSMKNLETICNAIEGSRTKSSSYGLLTQSLRMDGYCTIPHWQQHAFFRSIPNLRHLDLGRTRYQEMNTHMIRLNNTWKSLESLRVEVHGSKRAVDTKSFVEFLKTCRKLQKLEIFQNAFDNPVMISSKDFNNLHQSLKQLSHLKACLYLNQIRQNAEPTIPITTPAPALISLDLDLFSWHPLWIYYFGYKYPNLRFLRLDVSNVPDCWIPQENLQRMPSLFLSNPNVLQHLETFEFLTTEMSQWSHIVFWEFLCPLQIPIKHLKYKTKYSKCDAEFLEMAIARFVKSFSNTLETLSVDGDVFFNAKYITKLSFTSCCPLLVDLEIKDCGVSIEVDNLLDICVALRRLRFSNGKLWVDQDTTNQERNHENYQQKHRQHELQILVLHWVNASAGVFTHMSSRCRRLEYMSLGNSDIWGSISKETGNLLLDMSYTSFKALRLKNVQYHSSDRDTGKNTAINISLLPQLNNSRSPKEIMEEKGNKDSKLSIIEHYQHHLAWFHTFFDDDYEYATAPCIRQLSVQEVNTALEYYQDFLSRESTNALDVFRSLNGQVSEKDWEEDLCRGYAEFRCSHIEKYTIPGLTPDDEKFWENLYNKLF</sequence>
<dbReference type="SUPFAM" id="SSF52047">
    <property type="entry name" value="RNI-like"/>
    <property type="match status" value="1"/>
</dbReference>
<evidence type="ECO:0000259" key="1">
    <source>
        <dbReference type="PROSITE" id="PS50181"/>
    </source>
</evidence>
<accession>A0A162U638</accession>
<dbReference type="InterPro" id="IPR001810">
    <property type="entry name" value="F-box_dom"/>
</dbReference>
<reference evidence="3" key="1">
    <citation type="submission" date="2015-06" db="EMBL/GenBank/DDBJ databases">
        <title>Expansion of signal transduction pathways in fungi by whole-genome duplication.</title>
        <authorList>
            <consortium name="DOE Joint Genome Institute"/>
            <person name="Corrochano L.M."/>
            <person name="Kuo A."/>
            <person name="Marcet-Houben M."/>
            <person name="Polaino S."/>
            <person name="Salamov A."/>
            <person name="Villalobos J.M."/>
            <person name="Alvarez M.I."/>
            <person name="Avalos J."/>
            <person name="Benito E.P."/>
            <person name="Benoit I."/>
            <person name="Burger G."/>
            <person name="Camino L.P."/>
            <person name="Canovas D."/>
            <person name="Cerda-Olmedo E."/>
            <person name="Cheng J.-F."/>
            <person name="Dominguez A."/>
            <person name="Elias M."/>
            <person name="Eslava A.P."/>
            <person name="Glaser F."/>
            <person name="Grimwood J."/>
            <person name="Gutierrez G."/>
            <person name="Heitman J."/>
            <person name="Henrissat B."/>
            <person name="Iturriaga E.A."/>
            <person name="Lang B.F."/>
            <person name="Lavin J.L."/>
            <person name="Lee S."/>
            <person name="Li W."/>
            <person name="Lindquist E."/>
            <person name="Lopez-Garcia S."/>
            <person name="Luque E.M."/>
            <person name="Marcos A.T."/>
            <person name="Martin J."/>
            <person name="McCluskey K."/>
            <person name="Medina H.R."/>
            <person name="Miralles-Duran A."/>
            <person name="Miyazaki A."/>
            <person name="Munoz-Torres E."/>
            <person name="Oguiza J.A."/>
            <person name="Ohm R."/>
            <person name="Olmedo M."/>
            <person name="Orejas M."/>
            <person name="Ortiz-Castellanos L."/>
            <person name="Pisabarro A.G."/>
            <person name="Rodriguez-Romero J."/>
            <person name="Ruiz-Herrera J."/>
            <person name="Ruiz-Vazquez R."/>
            <person name="Sanz C."/>
            <person name="Schackwitz W."/>
            <person name="Schmutz J."/>
            <person name="Shahriari M."/>
            <person name="Shelest E."/>
            <person name="Silva-Franco F."/>
            <person name="Soanes D."/>
            <person name="Syed K."/>
            <person name="Tagua V.G."/>
            <person name="Talbot N.J."/>
            <person name="Thon M."/>
            <person name="De vries R.P."/>
            <person name="Wiebenga A."/>
            <person name="Yadav J.S."/>
            <person name="Braun E.L."/>
            <person name="Baker S."/>
            <person name="Garre V."/>
            <person name="Horwitz B."/>
            <person name="Torres-Martinez S."/>
            <person name="Idnurm A."/>
            <person name="Herrera-Estrella A."/>
            <person name="Gabaldon T."/>
            <person name="Grigoriev I.V."/>
        </authorList>
    </citation>
    <scope>NUCLEOTIDE SEQUENCE [LARGE SCALE GENOMIC DNA]</scope>
    <source>
        <strain evidence="3">NRRL 1555(-)</strain>
    </source>
</reference>
<feature type="domain" description="F-box" evidence="1">
    <location>
        <begin position="1"/>
        <end position="45"/>
    </location>
</feature>
<dbReference type="Gene3D" id="1.20.1280.50">
    <property type="match status" value="1"/>
</dbReference>
<gene>
    <name evidence="2" type="ORF">PHYBLDRAFT_73351</name>
</gene>
<dbReference type="InterPro" id="IPR036047">
    <property type="entry name" value="F-box-like_dom_sf"/>
</dbReference>
<keyword evidence="3" id="KW-1185">Reference proteome</keyword>
<dbReference type="Proteomes" id="UP000077315">
    <property type="component" value="Unassembled WGS sequence"/>
</dbReference>
<evidence type="ECO:0000313" key="2">
    <source>
        <dbReference type="EMBL" id="OAD72623.1"/>
    </source>
</evidence>
<dbReference type="OrthoDB" id="2268999at2759"/>
<dbReference type="VEuPathDB" id="FungiDB:PHYBLDRAFT_73351"/>
<protein>
    <recommendedName>
        <fullName evidence="1">F-box domain-containing protein</fullName>
    </recommendedName>
</protein>
<dbReference type="PROSITE" id="PS50181">
    <property type="entry name" value="FBOX"/>
    <property type="match status" value="1"/>
</dbReference>
<dbReference type="PANTHER" id="PTHR31639">
    <property type="entry name" value="F-BOX PROTEIN-LIKE"/>
    <property type="match status" value="1"/>
</dbReference>
<dbReference type="EMBL" id="KV440983">
    <property type="protein sequence ID" value="OAD72623.1"/>
    <property type="molecule type" value="Genomic_DNA"/>
</dbReference>
<dbReference type="RefSeq" id="XP_018290663.1">
    <property type="nucleotide sequence ID" value="XM_018442838.1"/>
</dbReference>
<name>A0A162U638_PHYB8</name>